<accession>A0A4Z1SRL8</accession>
<dbReference type="EMBL" id="VDLU01000002">
    <property type="protein sequence ID" value="TNJ28380.1"/>
    <property type="molecule type" value="Genomic_DNA"/>
</dbReference>
<dbReference type="InterPro" id="IPR002110">
    <property type="entry name" value="Ankyrin_rpt"/>
</dbReference>
<reference evidence="1" key="1">
    <citation type="submission" date="2019-05" db="EMBL/GenBank/DDBJ databases">
        <title>The compact genome of Giardia muris reveals important steps in the evolution of intestinal protozoan parasites.</title>
        <authorList>
            <person name="Xu F."/>
            <person name="Jimenez-Gonzalez A."/>
            <person name="Einarsson E."/>
            <person name="Astvaldsson A."/>
            <person name="Peirasmaki D."/>
            <person name="Eckmann L."/>
            <person name="Andersson J.O."/>
            <person name="Svard S.G."/>
            <person name="Jerlstrom-Hultqvist J."/>
        </authorList>
    </citation>
    <scope>NUCLEOTIDE SEQUENCE [LARGE SCALE GENOMIC DNA]</scope>
    <source>
        <strain evidence="1">Roberts-Thomson</strain>
    </source>
</reference>
<dbReference type="VEuPathDB" id="GiardiaDB:GMRT_12512"/>
<dbReference type="AlphaFoldDB" id="A0A4Z1SRL8"/>
<dbReference type="Proteomes" id="UP000315496">
    <property type="component" value="Chromosome 2"/>
</dbReference>
<dbReference type="InterPro" id="IPR036770">
    <property type="entry name" value="Ankyrin_rpt-contain_sf"/>
</dbReference>
<comment type="caution">
    <text evidence="1">The sequence shown here is derived from an EMBL/GenBank/DDBJ whole genome shotgun (WGS) entry which is preliminary data.</text>
</comment>
<dbReference type="Pfam" id="PF12796">
    <property type="entry name" value="Ank_2"/>
    <property type="match status" value="2"/>
</dbReference>
<gene>
    <name evidence="1" type="ORF">GMRT_12512</name>
</gene>
<dbReference type="Gene3D" id="1.25.40.20">
    <property type="entry name" value="Ankyrin repeat-containing domain"/>
    <property type="match status" value="2"/>
</dbReference>
<dbReference type="SMART" id="SM00248">
    <property type="entry name" value="ANK"/>
    <property type="match status" value="7"/>
</dbReference>
<dbReference type="OrthoDB" id="426293at2759"/>
<name>A0A4Z1SRL8_GIAMU</name>
<keyword evidence="2" id="KW-1185">Reference proteome</keyword>
<sequence length="439" mass="49190">MAATDPTELEAAVTMIWAHGTADDVEGRWKSSSYRLIDLLEEIYFTGRTLPFEFVVSCFAEVYQYLWYVSSVFNNAFASLVEHLSITCTDLIITDNGHILVDAYGISRRPESSTRHILTHLADIVLTLSRVVDQTDEHFERLERFTRCLQRLSATRTGNPFAGPEVQTILQMYYDIRGIVWTDGRTDLMRAAEDGSFQLLASLLHQTRVQTRRGDTALILAAKANRISVVQRLAPLESRLRDNSGRTALMHTARADLPLVTRVLIPYELHMRRLGGQTALMSAAETGAVRTVRLLLREVGLQMDDGWTALMLAAYLNKPAVVELLVRYEHGLCSNERSNFGRGFTALMAAAYRGHLACIQLLTCEAGRHMPYSNTKHAGWSALVWAARGCHLDCVQFLLDREPGAVRMALQQLRPCHLNSPVHKLLAIRHSQDLATTGS</sequence>
<dbReference type="PANTHER" id="PTHR24120:SF4">
    <property type="entry name" value="GH07239P"/>
    <property type="match status" value="1"/>
</dbReference>
<evidence type="ECO:0000313" key="2">
    <source>
        <dbReference type="Proteomes" id="UP000315496"/>
    </source>
</evidence>
<dbReference type="PANTHER" id="PTHR24120">
    <property type="entry name" value="GH07239P"/>
    <property type="match status" value="1"/>
</dbReference>
<protein>
    <submittedName>
        <fullName evidence="1">Ankyrin repeat protein 1</fullName>
    </submittedName>
</protein>
<evidence type="ECO:0000313" key="1">
    <source>
        <dbReference type="EMBL" id="TNJ28380.1"/>
    </source>
</evidence>
<organism evidence="1 2">
    <name type="scientific">Giardia muris</name>
    <dbReference type="NCBI Taxonomy" id="5742"/>
    <lineage>
        <taxon>Eukaryota</taxon>
        <taxon>Metamonada</taxon>
        <taxon>Diplomonadida</taxon>
        <taxon>Hexamitidae</taxon>
        <taxon>Giardiinae</taxon>
        <taxon>Giardia</taxon>
    </lineage>
</organism>
<proteinExistence type="predicted"/>
<dbReference type="SUPFAM" id="SSF48403">
    <property type="entry name" value="Ankyrin repeat"/>
    <property type="match status" value="1"/>
</dbReference>